<protein>
    <submittedName>
        <fullName evidence="4">ADP-ribose pyrophosphatase YjhB, NUDIX family</fullName>
    </submittedName>
</protein>
<dbReference type="GO" id="GO:0016787">
    <property type="term" value="F:hydrolase activity"/>
    <property type="evidence" value="ECO:0007669"/>
    <property type="project" value="UniProtKB-KW"/>
</dbReference>
<dbReference type="STRING" id="47866.GA0074694_4185"/>
<keyword evidence="2" id="KW-0378">Hydrolase</keyword>
<evidence type="ECO:0000259" key="3">
    <source>
        <dbReference type="PROSITE" id="PS51462"/>
    </source>
</evidence>
<evidence type="ECO:0000256" key="2">
    <source>
        <dbReference type="ARBA" id="ARBA00022801"/>
    </source>
</evidence>
<keyword evidence="5" id="KW-1185">Reference proteome</keyword>
<dbReference type="CDD" id="cd04677">
    <property type="entry name" value="NUDIX_Hydrolase"/>
    <property type="match status" value="1"/>
</dbReference>
<dbReference type="PANTHER" id="PTHR43046:SF2">
    <property type="entry name" value="8-OXO-DGTP DIPHOSPHATASE-RELATED"/>
    <property type="match status" value="1"/>
</dbReference>
<comment type="cofactor">
    <cofactor evidence="1">
        <name>Mg(2+)</name>
        <dbReference type="ChEBI" id="CHEBI:18420"/>
    </cofactor>
</comment>
<name>A0A1C6S744_9ACTN</name>
<organism evidence="4 5">
    <name type="scientific">Micromonospora inyonensis</name>
    <dbReference type="NCBI Taxonomy" id="47866"/>
    <lineage>
        <taxon>Bacteria</taxon>
        <taxon>Bacillati</taxon>
        <taxon>Actinomycetota</taxon>
        <taxon>Actinomycetes</taxon>
        <taxon>Micromonosporales</taxon>
        <taxon>Micromonosporaceae</taxon>
        <taxon>Micromonospora</taxon>
    </lineage>
</organism>
<dbReference type="SUPFAM" id="SSF55811">
    <property type="entry name" value="Nudix"/>
    <property type="match status" value="1"/>
</dbReference>
<dbReference type="PRINTS" id="PR00502">
    <property type="entry name" value="NUDIXFAMILY"/>
</dbReference>
<feature type="domain" description="Nudix hydrolase" evidence="3">
    <location>
        <begin position="16"/>
        <end position="147"/>
    </location>
</feature>
<evidence type="ECO:0000313" key="4">
    <source>
        <dbReference type="EMBL" id="SCL25312.1"/>
    </source>
</evidence>
<dbReference type="InterPro" id="IPR000086">
    <property type="entry name" value="NUDIX_hydrolase_dom"/>
</dbReference>
<accession>A0A1C6S744</accession>
<dbReference type="EMBL" id="FMHU01000002">
    <property type="protein sequence ID" value="SCL25312.1"/>
    <property type="molecule type" value="Genomic_DNA"/>
</dbReference>
<evidence type="ECO:0000256" key="1">
    <source>
        <dbReference type="ARBA" id="ARBA00001946"/>
    </source>
</evidence>
<evidence type="ECO:0000313" key="5">
    <source>
        <dbReference type="Proteomes" id="UP000198906"/>
    </source>
</evidence>
<dbReference type="Proteomes" id="UP000198906">
    <property type="component" value="Unassembled WGS sequence"/>
</dbReference>
<dbReference type="AlphaFoldDB" id="A0A1C6S744"/>
<dbReference type="InterPro" id="IPR015797">
    <property type="entry name" value="NUDIX_hydrolase-like_dom_sf"/>
</dbReference>
<dbReference type="PROSITE" id="PS51462">
    <property type="entry name" value="NUDIX"/>
    <property type="match status" value="1"/>
</dbReference>
<dbReference type="PANTHER" id="PTHR43046">
    <property type="entry name" value="GDP-MANNOSE MANNOSYL HYDROLASE"/>
    <property type="match status" value="1"/>
</dbReference>
<dbReference type="InterPro" id="IPR020476">
    <property type="entry name" value="Nudix_hydrolase"/>
</dbReference>
<dbReference type="Pfam" id="PF00293">
    <property type="entry name" value="NUDIX"/>
    <property type="match status" value="1"/>
</dbReference>
<proteinExistence type="predicted"/>
<dbReference type="RefSeq" id="WP_091460837.1">
    <property type="nucleotide sequence ID" value="NZ_FMHU01000002.1"/>
</dbReference>
<dbReference type="Gene3D" id="3.90.79.10">
    <property type="entry name" value="Nucleoside Triphosphate Pyrophosphohydrolase"/>
    <property type="match status" value="1"/>
</dbReference>
<sequence length="155" mass="16444">MNYVAQLRALVGTRPLILPGTSVLVLDDVGRVLLVERTGIAGWGLPGGFLEPGESFEDAGRREVLEETGLEIGALTLLGVFSGPGYYFRYPNGDEVHNVTAAYTAPVRSGTLAVDGTELRGGRFFAVDELPDDVIGPENPIVVAYAEQLTAAGPR</sequence>
<reference evidence="5" key="1">
    <citation type="submission" date="2016-06" db="EMBL/GenBank/DDBJ databases">
        <authorList>
            <person name="Varghese N."/>
        </authorList>
    </citation>
    <scope>NUCLEOTIDE SEQUENCE [LARGE SCALE GENOMIC DNA]</scope>
    <source>
        <strain evidence="5">DSM 46123</strain>
    </source>
</reference>
<gene>
    <name evidence="4" type="ORF">GA0074694_4185</name>
</gene>